<feature type="chain" id="PRO_5025562062" evidence="1">
    <location>
        <begin position="19"/>
        <end position="437"/>
    </location>
</feature>
<dbReference type="GO" id="GO:0008236">
    <property type="term" value="F:serine-type peptidase activity"/>
    <property type="evidence" value="ECO:0007669"/>
    <property type="project" value="InterPro"/>
</dbReference>
<name>A0A6A5ZBZ5_9PLEO</name>
<dbReference type="Gene3D" id="3.40.50.1820">
    <property type="entry name" value="alpha/beta hydrolase"/>
    <property type="match status" value="1"/>
</dbReference>
<keyword evidence="1" id="KW-0732">Signal</keyword>
<protein>
    <submittedName>
        <fullName evidence="3">Alpha/Beta hydrolase protein</fullName>
    </submittedName>
</protein>
<organism evidence="3 4">
    <name type="scientific">Lophiotrema nucula</name>
    <dbReference type="NCBI Taxonomy" id="690887"/>
    <lineage>
        <taxon>Eukaryota</taxon>
        <taxon>Fungi</taxon>
        <taxon>Dikarya</taxon>
        <taxon>Ascomycota</taxon>
        <taxon>Pezizomycotina</taxon>
        <taxon>Dothideomycetes</taxon>
        <taxon>Pleosporomycetidae</taxon>
        <taxon>Pleosporales</taxon>
        <taxon>Lophiotremataceae</taxon>
        <taxon>Lophiotrema</taxon>
    </lineage>
</organism>
<feature type="signal peptide" evidence="1">
    <location>
        <begin position="1"/>
        <end position="18"/>
    </location>
</feature>
<evidence type="ECO:0000313" key="3">
    <source>
        <dbReference type="EMBL" id="KAF2115951.1"/>
    </source>
</evidence>
<dbReference type="PANTHER" id="PTHR22946">
    <property type="entry name" value="DIENELACTONE HYDROLASE DOMAIN-CONTAINING PROTEIN-RELATED"/>
    <property type="match status" value="1"/>
</dbReference>
<evidence type="ECO:0000256" key="1">
    <source>
        <dbReference type="SAM" id="SignalP"/>
    </source>
</evidence>
<dbReference type="GO" id="GO:0006508">
    <property type="term" value="P:proteolysis"/>
    <property type="evidence" value="ECO:0007669"/>
    <property type="project" value="InterPro"/>
</dbReference>
<dbReference type="AlphaFoldDB" id="A0A6A5ZBZ5"/>
<dbReference type="Proteomes" id="UP000799770">
    <property type="component" value="Unassembled WGS sequence"/>
</dbReference>
<dbReference type="PANTHER" id="PTHR22946:SF12">
    <property type="entry name" value="CONIDIAL PIGMENT BIOSYNTHESIS PROTEIN AYG1 (AFU_ORTHOLOGUE AFUA_2G17550)"/>
    <property type="match status" value="1"/>
</dbReference>
<keyword evidence="4" id="KW-1185">Reference proteome</keyword>
<dbReference type="SUPFAM" id="SSF53474">
    <property type="entry name" value="alpha/beta-Hydrolases"/>
    <property type="match status" value="1"/>
</dbReference>
<keyword evidence="3" id="KW-0378">Hydrolase</keyword>
<dbReference type="OrthoDB" id="249703at2759"/>
<proteinExistence type="predicted"/>
<gene>
    <name evidence="3" type="ORF">BDV96DRAFT_574858</name>
</gene>
<dbReference type="EMBL" id="ML977322">
    <property type="protein sequence ID" value="KAF2115951.1"/>
    <property type="molecule type" value="Genomic_DNA"/>
</dbReference>
<dbReference type="Gene3D" id="1.20.1440.110">
    <property type="entry name" value="acylaminoacyl peptidase"/>
    <property type="match status" value="1"/>
</dbReference>
<accession>A0A6A5ZBZ5</accession>
<sequence>MRFTSLLPLWALCGSVLAQLPAQNESKIIYQLSADGEFAFQLERILSLANGAGTNTAEVLRAASQITPGDFDSYYTEWNYLATKVHSMATNINATRSPSSARSAYFRASRYYAAAGFFLHGNWSDPRIPALWNKSLSDFDKGATLLPIPAERVNIIASNFTIPAIFYKASACNDKRPTLVAFSGYDGNQEDLYFSLGIYVLERGWNFLSFEGPGQPTVRIYQNKGFIPNWWDVVSPVVDYLETRDDVDTKRMALEGQSFGGLLVALAATHEHRFAAVLAIDGMYSLVESFRAELPSQLIAIYDASNKTKFDTMVSAAAANTTSPSSYRWSVDQGLWSFYTHSPYDWFTQLGNFNLTKDMAAQITTPVFVGEGQDDSNLYGQGRVVAQWLGNKSYYHLFTNDVGAGEHCQLGAEALLAQVSLDWVAEIFDTVESSKPM</sequence>
<evidence type="ECO:0000313" key="4">
    <source>
        <dbReference type="Proteomes" id="UP000799770"/>
    </source>
</evidence>
<dbReference type="InterPro" id="IPR029058">
    <property type="entry name" value="AB_hydrolase_fold"/>
</dbReference>
<dbReference type="Pfam" id="PF00326">
    <property type="entry name" value="Peptidase_S9"/>
    <property type="match status" value="1"/>
</dbReference>
<feature type="domain" description="Peptidase S9 prolyl oligopeptidase catalytic" evidence="2">
    <location>
        <begin position="237"/>
        <end position="319"/>
    </location>
</feature>
<dbReference type="InterPro" id="IPR050261">
    <property type="entry name" value="FrsA_esterase"/>
</dbReference>
<dbReference type="InterPro" id="IPR001375">
    <property type="entry name" value="Peptidase_S9_cat"/>
</dbReference>
<reference evidence="3" key="1">
    <citation type="journal article" date="2020" name="Stud. Mycol.">
        <title>101 Dothideomycetes genomes: a test case for predicting lifestyles and emergence of pathogens.</title>
        <authorList>
            <person name="Haridas S."/>
            <person name="Albert R."/>
            <person name="Binder M."/>
            <person name="Bloem J."/>
            <person name="Labutti K."/>
            <person name="Salamov A."/>
            <person name="Andreopoulos B."/>
            <person name="Baker S."/>
            <person name="Barry K."/>
            <person name="Bills G."/>
            <person name="Bluhm B."/>
            <person name="Cannon C."/>
            <person name="Castanera R."/>
            <person name="Culley D."/>
            <person name="Daum C."/>
            <person name="Ezra D."/>
            <person name="Gonzalez J."/>
            <person name="Henrissat B."/>
            <person name="Kuo A."/>
            <person name="Liang C."/>
            <person name="Lipzen A."/>
            <person name="Lutzoni F."/>
            <person name="Magnuson J."/>
            <person name="Mondo S."/>
            <person name="Nolan M."/>
            <person name="Ohm R."/>
            <person name="Pangilinan J."/>
            <person name="Park H.-J."/>
            <person name="Ramirez L."/>
            <person name="Alfaro M."/>
            <person name="Sun H."/>
            <person name="Tritt A."/>
            <person name="Yoshinaga Y."/>
            <person name="Zwiers L.-H."/>
            <person name="Turgeon B."/>
            <person name="Goodwin S."/>
            <person name="Spatafora J."/>
            <person name="Crous P."/>
            <person name="Grigoriev I."/>
        </authorList>
    </citation>
    <scope>NUCLEOTIDE SEQUENCE</scope>
    <source>
        <strain evidence="3">CBS 627.86</strain>
    </source>
</reference>
<evidence type="ECO:0000259" key="2">
    <source>
        <dbReference type="Pfam" id="PF00326"/>
    </source>
</evidence>